<reference evidence="3 4" key="1">
    <citation type="submission" date="2019-02" db="EMBL/GenBank/DDBJ databases">
        <title>Deep-cultivation of Planctomycetes and their phenomic and genomic characterization uncovers novel biology.</title>
        <authorList>
            <person name="Wiegand S."/>
            <person name="Jogler M."/>
            <person name="Boedeker C."/>
            <person name="Pinto D."/>
            <person name="Vollmers J."/>
            <person name="Rivas-Marin E."/>
            <person name="Kohn T."/>
            <person name="Peeters S.H."/>
            <person name="Heuer A."/>
            <person name="Rast P."/>
            <person name="Oberbeckmann S."/>
            <person name="Bunk B."/>
            <person name="Jeske O."/>
            <person name="Meyerdierks A."/>
            <person name="Storesund J.E."/>
            <person name="Kallscheuer N."/>
            <person name="Luecker S."/>
            <person name="Lage O.M."/>
            <person name="Pohl T."/>
            <person name="Merkel B.J."/>
            <person name="Hornburger P."/>
            <person name="Mueller R.-W."/>
            <person name="Bruemmer F."/>
            <person name="Labrenz M."/>
            <person name="Spormann A.M."/>
            <person name="Op Den Camp H."/>
            <person name="Overmann J."/>
            <person name="Amann R."/>
            <person name="Jetten M.S.M."/>
            <person name="Mascher T."/>
            <person name="Medema M.H."/>
            <person name="Devos D.P."/>
            <person name="Kaster A.-K."/>
            <person name="Ovreas L."/>
            <person name="Rohde M."/>
            <person name="Galperin M.Y."/>
            <person name="Jogler C."/>
        </authorList>
    </citation>
    <scope>NUCLEOTIDE SEQUENCE [LARGE SCALE GENOMIC DNA]</scope>
    <source>
        <strain evidence="3 4">KOR42</strain>
    </source>
</reference>
<dbReference type="AlphaFoldDB" id="A0A5C5X6V4"/>
<comment type="caution">
    <text evidence="3">The sequence shown here is derived from an EMBL/GenBank/DDBJ whole genome shotgun (WGS) entry which is preliminary data.</text>
</comment>
<dbReference type="OrthoDB" id="9800780at2"/>
<dbReference type="PROSITE" id="PS51782">
    <property type="entry name" value="LYSM"/>
    <property type="match status" value="1"/>
</dbReference>
<accession>A0A5C5X6V4</accession>
<dbReference type="EMBL" id="SIHI01000001">
    <property type="protein sequence ID" value="TWT57742.1"/>
    <property type="molecule type" value="Genomic_DNA"/>
</dbReference>
<evidence type="ECO:0000313" key="4">
    <source>
        <dbReference type="Proteomes" id="UP000317243"/>
    </source>
</evidence>
<sequence length="401" mass="43804">MNSHRNHSIWNSKIEFRRLLLSLIVVFTTSTSLLIPKIVEAQQSVPPFGFPEDVSSESGSSSSPAPQPIKLTPAGNSESPGLIPQNDPLPEPVLLNEWEGQTQEIPSPDSFLPPKTQTPQPLPTGDPFGNVQQSLPQTSSINPSAPAISGDVQQAPGALPLQAPNTAQRPLSPSGEIDSLPPVGEFSNPPGQGSDFQQMSNSREVYSPPADNFSNSFDSAPQMVPSPGNYGGNSSAVQVEAAKVRTEEVHEIQSGENYWTLSRKYYGAARYFAALAEYNRHRIPHPDRMKPGMYVLIPDVSILEERYPEMAWINKESEERAKLPGGFFIDESGRPAYRIGKGDTLTDIAQNHLGRMTRWTEIHKLNQDVLGARGILKIGMVLRLPPDACQVSLAPPVGNYR</sequence>
<feature type="compositionally biased region" description="Polar residues" evidence="1">
    <location>
        <begin position="130"/>
        <end position="143"/>
    </location>
</feature>
<dbReference type="SMART" id="SM00257">
    <property type="entry name" value="LysM"/>
    <property type="match status" value="2"/>
</dbReference>
<name>A0A5C5X6V4_9PLAN</name>
<organism evidence="3 4">
    <name type="scientific">Thalassoglobus neptunius</name>
    <dbReference type="NCBI Taxonomy" id="1938619"/>
    <lineage>
        <taxon>Bacteria</taxon>
        <taxon>Pseudomonadati</taxon>
        <taxon>Planctomycetota</taxon>
        <taxon>Planctomycetia</taxon>
        <taxon>Planctomycetales</taxon>
        <taxon>Planctomycetaceae</taxon>
        <taxon>Thalassoglobus</taxon>
    </lineage>
</organism>
<dbReference type="Pfam" id="PF01476">
    <property type="entry name" value="LysM"/>
    <property type="match status" value="1"/>
</dbReference>
<dbReference type="InterPro" id="IPR036779">
    <property type="entry name" value="LysM_dom_sf"/>
</dbReference>
<dbReference type="Gene3D" id="3.10.350.10">
    <property type="entry name" value="LysM domain"/>
    <property type="match status" value="2"/>
</dbReference>
<dbReference type="RefSeq" id="WP_146507652.1">
    <property type="nucleotide sequence ID" value="NZ_SIHI01000001.1"/>
</dbReference>
<protein>
    <submittedName>
        <fullName evidence="3">LysM domain/BON superfamily protein</fullName>
    </submittedName>
</protein>
<evidence type="ECO:0000313" key="3">
    <source>
        <dbReference type="EMBL" id="TWT57742.1"/>
    </source>
</evidence>
<keyword evidence="4" id="KW-1185">Reference proteome</keyword>
<gene>
    <name evidence="3" type="ORF">KOR42_11080</name>
</gene>
<dbReference type="CDD" id="cd00118">
    <property type="entry name" value="LysM"/>
    <property type="match status" value="2"/>
</dbReference>
<feature type="region of interest" description="Disordered" evidence="1">
    <location>
        <begin position="45"/>
        <end position="232"/>
    </location>
</feature>
<feature type="compositionally biased region" description="Polar residues" evidence="1">
    <location>
        <begin position="189"/>
        <end position="204"/>
    </location>
</feature>
<evidence type="ECO:0000259" key="2">
    <source>
        <dbReference type="PROSITE" id="PS51782"/>
    </source>
</evidence>
<dbReference type="Proteomes" id="UP000317243">
    <property type="component" value="Unassembled WGS sequence"/>
</dbReference>
<evidence type="ECO:0000256" key="1">
    <source>
        <dbReference type="SAM" id="MobiDB-lite"/>
    </source>
</evidence>
<proteinExistence type="predicted"/>
<feature type="domain" description="LysM" evidence="2">
    <location>
        <begin position="248"/>
        <end position="297"/>
    </location>
</feature>
<dbReference type="InterPro" id="IPR018392">
    <property type="entry name" value="LysM"/>
</dbReference>